<proteinExistence type="predicted"/>
<keyword evidence="3" id="KW-1185">Reference proteome</keyword>
<gene>
    <name evidence="2" type="ORF">HMPREF0204_13327</name>
</gene>
<accession>A0ABN0AMJ9</accession>
<sequence>MPFSEVKVSHNPGKQSVFSANGQNQSVKSGQFPLSISFRII</sequence>
<evidence type="ECO:0000256" key="1">
    <source>
        <dbReference type="SAM" id="MobiDB-lite"/>
    </source>
</evidence>
<name>A0ABN0AMJ9_CHRGE</name>
<feature type="region of interest" description="Disordered" evidence="1">
    <location>
        <begin position="1"/>
        <end position="29"/>
    </location>
</feature>
<feature type="compositionally biased region" description="Polar residues" evidence="1">
    <location>
        <begin position="12"/>
        <end position="29"/>
    </location>
</feature>
<comment type="caution">
    <text evidence="2">The sequence shown here is derived from an EMBL/GenBank/DDBJ whole genome shotgun (WGS) entry which is preliminary data.</text>
</comment>
<reference evidence="2" key="1">
    <citation type="submission" date="2010-06" db="EMBL/GenBank/DDBJ databases">
        <authorList>
            <person name="Muzny D."/>
            <person name="Qin X."/>
            <person name="Buhay C."/>
            <person name="Dugan-Rocha S."/>
            <person name="Ding Y."/>
            <person name="Chen G."/>
            <person name="Hawes A."/>
            <person name="Holder M."/>
            <person name="Jhangiani S."/>
            <person name="Johnson A."/>
            <person name="Khan Z."/>
            <person name="Li Z."/>
            <person name="Liu W."/>
            <person name="Liu X."/>
            <person name="Perez L."/>
            <person name="Shen H."/>
            <person name="Wang Q."/>
            <person name="Watt J."/>
            <person name="Xi L."/>
            <person name="Xin Y."/>
            <person name="Zhou J."/>
            <person name="Deng J."/>
            <person name="Jiang H."/>
            <person name="Liu Y."/>
            <person name="Qu J."/>
            <person name="Song X.-Z."/>
            <person name="Zhang L."/>
            <person name="Villasana D."/>
            <person name="Johnson A."/>
            <person name="Liu J."/>
            <person name="Liyanage D."/>
            <person name="Lorensuhewa L."/>
            <person name="Robinson T."/>
            <person name="Song A."/>
            <person name="Song B.-B."/>
            <person name="Dinh H."/>
            <person name="Thornton R."/>
            <person name="Coyle M."/>
            <person name="Francisco L."/>
            <person name="Jackson L."/>
            <person name="Javaid M."/>
            <person name="Korchina V."/>
            <person name="Kovar C."/>
            <person name="Mata R."/>
            <person name="Mathew T."/>
            <person name="Ngo R."/>
            <person name="Nguyen L."/>
            <person name="Nguyen N."/>
            <person name="Okwuonu G."/>
            <person name="Ongeri F."/>
            <person name="Pham C."/>
            <person name="Simmons D."/>
            <person name="Wilczek-Boney K."/>
            <person name="Hale W."/>
            <person name="Jakkamsetti A."/>
            <person name="Pham P."/>
            <person name="Ruth R."/>
            <person name="San Lucas F."/>
            <person name="Warren J."/>
            <person name="Zhang J."/>
            <person name="Zhao Z."/>
            <person name="Zhou C."/>
            <person name="Zhu D."/>
            <person name="Lee S."/>
            <person name="Bess C."/>
            <person name="Blankenburg K."/>
            <person name="Forbes L."/>
            <person name="Fu Q."/>
            <person name="Gubbala S."/>
            <person name="Hirani K."/>
            <person name="Jayaseelan J.C."/>
            <person name="Lara F."/>
            <person name="Munidasa M."/>
            <person name="Palculict T."/>
            <person name="Patil S."/>
            <person name="Pu L.-L."/>
            <person name="Saada N."/>
            <person name="Tang L."/>
            <person name="Weissenberger G."/>
            <person name="Zhu Y."/>
            <person name="Hemphill L."/>
            <person name="Shang Y."/>
            <person name="Youmans B."/>
            <person name="Ayvaz T."/>
            <person name="Ross M."/>
            <person name="Santibanez J."/>
            <person name="Aqrawi P."/>
            <person name="Gross S."/>
            <person name="Joshi V."/>
            <person name="Fowler G."/>
            <person name="Nazareth L."/>
            <person name="Reid J."/>
            <person name="Worley K."/>
            <person name="Petrosino J."/>
            <person name="Highlander S."/>
            <person name="Gibbs R."/>
        </authorList>
    </citation>
    <scope>NUCLEOTIDE SEQUENCE [LARGE SCALE GENOMIC DNA]</scope>
    <source>
        <strain evidence="2">ATCC 35910</strain>
    </source>
</reference>
<dbReference type="Proteomes" id="UP000002969">
    <property type="component" value="Unassembled WGS sequence"/>
</dbReference>
<evidence type="ECO:0000313" key="3">
    <source>
        <dbReference type="Proteomes" id="UP000002969"/>
    </source>
</evidence>
<dbReference type="EMBL" id="ACKQ02000007">
    <property type="protein sequence ID" value="EFK34258.1"/>
    <property type="molecule type" value="Genomic_DNA"/>
</dbReference>
<protein>
    <submittedName>
        <fullName evidence="2">Uncharacterized protein</fullName>
    </submittedName>
</protein>
<organism evidence="2 3">
    <name type="scientific">Chryseobacterium gleum ATCC 35910</name>
    <dbReference type="NCBI Taxonomy" id="525257"/>
    <lineage>
        <taxon>Bacteria</taxon>
        <taxon>Pseudomonadati</taxon>
        <taxon>Bacteroidota</taxon>
        <taxon>Flavobacteriia</taxon>
        <taxon>Flavobacteriales</taxon>
        <taxon>Weeksellaceae</taxon>
        <taxon>Chryseobacterium group</taxon>
        <taxon>Chryseobacterium</taxon>
    </lineage>
</organism>
<evidence type="ECO:0000313" key="2">
    <source>
        <dbReference type="EMBL" id="EFK34258.1"/>
    </source>
</evidence>